<reference evidence="3" key="1">
    <citation type="journal article" date="2020" name="Mol. Plant Microbe">
        <title>Rhizobial microsymbionts of the narrowly endemic Oxytropis species growing in Kamchatka are characterized by significant genetic diversity and possess a set of genes that are associated with T3SS and T6SS secretion systems and can affect the development of symbiosis.</title>
        <authorList>
            <person name="Safronova V."/>
            <person name="Guro P."/>
            <person name="Sazanova A."/>
            <person name="Kuznetsova I."/>
            <person name="Belimov A."/>
            <person name="Yakubov V."/>
            <person name="Chirak E."/>
            <person name="Afonin A."/>
            <person name="Gogolev Y."/>
            <person name="Andronov E."/>
            <person name="Tikhonovich I."/>
        </authorList>
    </citation>
    <scope>NUCLEOTIDE SEQUENCE [LARGE SCALE GENOMIC DNA]</scope>
    <source>
        <strain evidence="3">583</strain>
    </source>
</reference>
<name>A0A7G6SZK4_9HYPH</name>
<dbReference type="PANTHER" id="PTHR36302">
    <property type="entry name" value="BLR7088 PROTEIN"/>
    <property type="match status" value="1"/>
</dbReference>
<dbReference type="SUPFAM" id="SSF110087">
    <property type="entry name" value="DR1885-like metal-binding protein"/>
    <property type="match status" value="1"/>
</dbReference>
<dbReference type="RefSeq" id="WP_183458571.1">
    <property type="nucleotide sequence ID" value="NZ_CP050296.1"/>
</dbReference>
<evidence type="ECO:0000313" key="2">
    <source>
        <dbReference type="EMBL" id="QND59936.1"/>
    </source>
</evidence>
<accession>A0A7G6SZK4</accession>
<dbReference type="Pfam" id="PF04314">
    <property type="entry name" value="PCuAC"/>
    <property type="match status" value="1"/>
</dbReference>
<dbReference type="PANTHER" id="PTHR36302:SF1">
    <property type="entry name" value="COPPER CHAPERONE PCU(A)C"/>
    <property type="match status" value="1"/>
</dbReference>
<sequence length="153" mass="16083">MRTIYATVMLALGLLNVGDAVAASNQIVVEKAWARATPNMAVTGGGYLTVTNRGPGEDRLLTVTSPVAEKIQFHAMAVDDGVAKMTRLLAIELHPGVPVIFKPGGIHMMLLGLKHQLKEGETVPLTLTFEKADAIEVDAQVLGIGATAQLGGQ</sequence>
<proteinExistence type="predicted"/>
<dbReference type="Gene3D" id="2.60.40.1890">
    <property type="entry name" value="PCu(A)C copper chaperone"/>
    <property type="match status" value="1"/>
</dbReference>
<feature type="chain" id="PRO_5028951497" evidence="1">
    <location>
        <begin position="23"/>
        <end position="153"/>
    </location>
</feature>
<keyword evidence="1" id="KW-0732">Signal</keyword>
<evidence type="ECO:0000256" key="1">
    <source>
        <dbReference type="SAM" id="SignalP"/>
    </source>
</evidence>
<dbReference type="EMBL" id="CP050296">
    <property type="protein sequence ID" value="QND59936.1"/>
    <property type="molecule type" value="Genomic_DNA"/>
</dbReference>
<protein>
    <submittedName>
        <fullName evidence="2">Copper chaperone PCu(A)C</fullName>
    </submittedName>
</protein>
<feature type="signal peptide" evidence="1">
    <location>
        <begin position="1"/>
        <end position="22"/>
    </location>
</feature>
<evidence type="ECO:0000313" key="3">
    <source>
        <dbReference type="Proteomes" id="UP000515465"/>
    </source>
</evidence>
<dbReference type="InterPro" id="IPR036182">
    <property type="entry name" value="PCuAC_sf"/>
</dbReference>
<dbReference type="Proteomes" id="UP000515465">
    <property type="component" value="Chromosome"/>
</dbReference>
<dbReference type="AlphaFoldDB" id="A0A7G6SZK4"/>
<gene>
    <name evidence="2" type="ORF">HB778_27835</name>
</gene>
<dbReference type="InterPro" id="IPR007410">
    <property type="entry name" value="LpqE-like"/>
</dbReference>
<dbReference type="InterPro" id="IPR058248">
    <property type="entry name" value="Lxx211020-like"/>
</dbReference>
<organism evidence="2 3">
    <name type="scientific">Mesorhizobium huakuii</name>
    <dbReference type="NCBI Taxonomy" id="28104"/>
    <lineage>
        <taxon>Bacteria</taxon>
        <taxon>Pseudomonadati</taxon>
        <taxon>Pseudomonadota</taxon>
        <taxon>Alphaproteobacteria</taxon>
        <taxon>Hyphomicrobiales</taxon>
        <taxon>Phyllobacteriaceae</taxon>
        <taxon>Mesorhizobium</taxon>
    </lineage>
</organism>